<evidence type="ECO:0000256" key="9">
    <source>
        <dbReference type="ARBA" id="ARBA00022840"/>
    </source>
</evidence>
<dbReference type="AlphaFoldDB" id="A0A109UYQ6"/>
<evidence type="ECO:0000256" key="7">
    <source>
        <dbReference type="ARBA" id="ARBA00022741"/>
    </source>
</evidence>
<name>A0A109UYQ6_9SACH</name>
<reference evidence="15 16" key="1">
    <citation type="submission" date="2016-01" db="EMBL/GenBank/DDBJ databases">
        <title>Genome sequence of the yeast Holleya sinecauda.</title>
        <authorList>
            <person name="Dietrich F.S."/>
        </authorList>
    </citation>
    <scope>NUCLEOTIDE SEQUENCE [LARGE SCALE GENOMIC DNA]</scope>
    <source>
        <strain evidence="15 16">ATCC 58844</strain>
    </source>
</reference>
<feature type="region of interest" description="Disordered" evidence="13">
    <location>
        <begin position="595"/>
        <end position="702"/>
    </location>
</feature>
<evidence type="ECO:0000256" key="11">
    <source>
        <dbReference type="ARBA" id="ARBA00041018"/>
    </source>
</evidence>
<evidence type="ECO:0000256" key="10">
    <source>
        <dbReference type="ARBA" id="ARBA00023242"/>
    </source>
</evidence>
<keyword evidence="5" id="KW-0723">Serine/threonine-protein kinase</keyword>
<dbReference type="RefSeq" id="XP_017987379.1">
    <property type="nucleotide sequence ID" value="XM_018132043.1"/>
</dbReference>
<feature type="compositionally biased region" description="Pro residues" evidence="13">
    <location>
        <begin position="431"/>
        <end position="443"/>
    </location>
</feature>
<evidence type="ECO:0000259" key="14">
    <source>
        <dbReference type="PROSITE" id="PS50011"/>
    </source>
</evidence>
<evidence type="ECO:0000256" key="8">
    <source>
        <dbReference type="ARBA" id="ARBA00022777"/>
    </source>
</evidence>
<keyword evidence="9 12" id="KW-0067">ATP-binding</keyword>
<dbReference type="InterPro" id="IPR000719">
    <property type="entry name" value="Prot_kinase_dom"/>
</dbReference>
<dbReference type="GO" id="GO:0005634">
    <property type="term" value="C:nucleus"/>
    <property type="evidence" value="ECO:0007669"/>
    <property type="project" value="UniProtKB-SubCell"/>
</dbReference>
<evidence type="ECO:0000256" key="5">
    <source>
        <dbReference type="ARBA" id="ARBA00022527"/>
    </source>
</evidence>
<keyword evidence="7 12" id="KW-0547">Nucleotide-binding</keyword>
<feature type="region of interest" description="Disordered" evidence="13">
    <location>
        <begin position="406"/>
        <end position="578"/>
    </location>
</feature>
<dbReference type="PANTHER" id="PTHR24056:SF233">
    <property type="entry name" value="CYCLIN-DEPENDENT KINASE 9"/>
    <property type="match status" value="1"/>
</dbReference>
<comment type="subcellular location">
    <subcellularLocation>
        <location evidence="1">Nucleus</location>
    </subcellularLocation>
</comment>
<evidence type="ECO:0000256" key="13">
    <source>
        <dbReference type="SAM" id="MobiDB-lite"/>
    </source>
</evidence>
<dbReference type="STRING" id="45286.A0A109UYQ6"/>
<feature type="compositionally biased region" description="Polar residues" evidence="13">
    <location>
        <begin position="672"/>
        <end position="702"/>
    </location>
</feature>
<feature type="compositionally biased region" description="Polar residues" evidence="13">
    <location>
        <begin position="472"/>
        <end position="483"/>
    </location>
</feature>
<dbReference type="GO" id="GO:0000307">
    <property type="term" value="C:cyclin-dependent protein kinase holoenzyme complex"/>
    <property type="evidence" value="ECO:0007669"/>
    <property type="project" value="UniProtKB-ARBA"/>
</dbReference>
<dbReference type="OrthoDB" id="28397at2759"/>
<dbReference type="GO" id="GO:0004693">
    <property type="term" value="F:cyclin-dependent protein serine/threonine kinase activity"/>
    <property type="evidence" value="ECO:0007669"/>
    <property type="project" value="UniProtKB-EC"/>
</dbReference>
<evidence type="ECO:0000256" key="3">
    <source>
        <dbReference type="ARBA" id="ARBA00012409"/>
    </source>
</evidence>
<keyword evidence="8" id="KW-0418">Kinase</keyword>
<dbReference type="EC" id="2.7.11.23" evidence="3"/>
<feature type="compositionally biased region" description="Low complexity" evidence="13">
    <location>
        <begin position="600"/>
        <end position="623"/>
    </location>
</feature>
<dbReference type="Gene3D" id="1.10.510.10">
    <property type="entry name" value="Transferase(Phosphotransferase) domain 1"/>
    <property type="match status" value="1"/>
</dbReference>
<dbReference type="PROSITE" id="PS00107">
    <property type="entry name" value="PROTEIN_KINASE_ATP"/>
    <property type="match status" value="1"/>
</dbReference>
<dbReference type="InterPro" id="IPR050108">
    <property type="entry name" value="CDK"/>
</dbReference>
<evidence type="ECO:0000313" key="16">
    <source>
        <dbReference type="Proteomes" id="UP000243052"/>
    </source>
</evidence>
<evidence type="ECO:0000256" key="6">
    <source>
        <dbReference type="ARBA" id="ARBA00022679"/>
    </source>
</evidence>
<feature type="compositionally biased region" description="Basic and acidic residues" evidence="13">
    <location>
        <begin position="649"/>
        <end position="660"/>
    </location>
</feature>
<feature type="domain" description="Protein kinase" evidence="14">
    <location>
        <begin position="56"/>
        <end position="372"/>
    </location>
</feature>
<dbReference type="GO" id="GO:0008353">
    <property type="term" value="F:RNA polymerase II CTD heptapeptide repeat kinase activity"/>
    <property type="evidence" value="ECO:0007669"/>
    <property type="project" value="UniProtKB-EC"/>
</dbReference>
<dbReference type="GO" id="GO:0005524">
    <property type="term" value="F:ATP binding"/>
    <property type="evidence" value="ECO:0007669"/>
    <property type="project" value="UniProtKB-UniRule"/>
</dbReference>
<keyword evidence="10" id="KW-0539">Nucleus</keyword>
<dbReference type="EC" id="2.7.11.22" evidence="4"/>
<evidence type="ECO:0000256" key="1">
    <source>
        <dbReference type="ARBA" id="ARBA00004123"/>
    </source>
</evidence>
<evidence type="ECO:0000256" key="4">
    <source>
        <dbReference type="ARBA" id="ARBA00012425"/>
    </source>
</evidence>
<feature type="binding site" evidence="12">
    <location>
        <position position="85"/>
    </location>
    <ligand>
        <name>ATP</name>
        <dbReference type="ChEBI" id="CHEBI:30616"/>
    </ligand>
</feature>
<evidence type="ECO:0000256" key="2">
    <source>
        <dbReference type="ARBA" id="ARBA00006485"/>
    </source>
</evidence>
<dbReference type="PROSITE" id="PS50011">
    <property type="entry name" value="PROTEIN_KINASE_DOM"/>
    <property type="match status" value="1"/>
</dbReference>
<dbReference type="InterPro" id="IPR017441">
    <property type="entry name" value="Protein_kinase_ATP_BS"/>
</dbReference>
<dbReference type="PANTHER" id="PTHR24056">
    <property type="entry name" value="CELL DIVISION PROTEIN KINASE"/>
    <property type="match status" value="1"/>
</dbReference>
<evidence type="ECO:0000313" key="15">
    <source>
        <dbReference type="EMBL" id="AMD20383.1"/>
    </source>
</evidence>
<comment type="similarity">
    <text evidence="2">Belongs to the protein kinase superfamily. CMGC Ser/Thr protein kinase family. CDC2/CDKX subfamily.</text>
</comment>
<dbReference type="SMART" id="SM00220">
    <property type="entry name" value="S_TKc"/>
    <property type="match status" value="1"/>
</dbReference>
<feature type="compositionally biased region" description="Basic and acidic residues" evidence="13">
    <location>
        <begin position="565"/>
        <end position="578"/>
    </location>
</feature>
<dbReference type="InterPro" id="IPR011009">
    <property type="entry name" value="Kinase-like_dom_sf"/>
</dbReference>
<dbReference type="Gene3D" id="3.30.200.20">
    <property type="entry name" value="Phosphorylase Kinase, domain 1"/>
    <property type="match status" value="1"/>
</dbReference>
<accession>A0A109UYQ6</accession>
<sequence length="702" mass="79248">MDAEVHSKRSDFKYKIGKVKQTPPVLKDSKTGLEYIELKRREGEQVYGVTNFQGNYREDKKLGQGTFGEVYKGIHLGTQRQVAMKKILVKAETELFPITAQREIRILKCMNHRNIIRLIEMVYDHSPTQSASSHSQESAQGSGNADGSKSFYMVLPYMIADLSGILHNPRIKLDMGDIKNMMLQIFEGINYIHCKKFMHRDIKTANILLDHKGILKIADFGLARNYYGPPPNLKYPGGAGVDAKYTSIVVTRWYRAPELVLGDKNYTTAVDIWGIGCVFAEFFEKKPILQGKSDIDQGHVIFQLMGTPTDDDWSLARYLPGAELTRTNYQPTYRERFGKYLNETGLDLLSRLLALDPYNRVTAMKAMKHPFFTEEPLPKAELKLPSEESHETDIPRYKEELHQEMTNLPPKAPSGHVAESVQQPQSQADPVPAPQNSLPPKPRGIPSGPRYNRDAPAQAAKPPNRQLGPPIHQQNAHGNFYSTSGGGSYDRDRDQRYYESYPNNAYPRKNDRYGDDPHFNGYRYRARPYQRPTDWRSNPDSRYQQRPHGSQPGPYYKNTRPHAYKPHERNGQPYHTEHAFGENAHHGALQIKPNTTRTNSSAAASSLSGPPSISASSELTSSSFKGSRGQDETGPPNLHNQQPYANPIDARDGRAHDRTDQQMAPGGRKYVRTSSNSNPNGETGGTTDPNNNSQQRNIVDYY</sequence>
<keyword evidence="6" id="KW-0808">Transferase</keyword>
<dbReference type="FunFam" id="1.10.510.10:FF:000624">
    <property type="entry name" value="Mitogen-activated protein kinase"/>
    <property type="match status" value="1"/>
</dbReference>
<feature type="compositionally biased region" description="Polar residues" evidence="13">
    <location>
        <begin position="420"/>
        <end position="430"/>
    </location>
</feature>
<evidence type="ECO:0000256" key="12">
    <source>
        <dbReference type="PROSITE-ProRule" id="PRU10141"/>
    </source>
</evidence>
<dbReference type="GeneID" id="28723628"/>
<protein>
    <recommendedName>
        <fullName evidence="11">Serine/threonine-protein kinase BUR1</fullName>
        <ecNumber evidence="4">2.7.11.22</ecNumber>
        <ecNumber evidence="3">2.7.11.23</ecNumber>
    </recommendedName>
</protein>
<dbReference type="InterPro" id="IPR008271">
    <property type="entry name" value="Ser/Thr_kinase_AS"/>
</dbReference>
<feature type="compositionally biased region" description="Basic and acidic residues" evidence="13">
    <location>
        <begin position="508"/>
        <end position="518"/>
    </location>
</feature>
<dbReference type="PROSITE" id="PS00108">
    <property type="entry name" value="PROTEIN_KINASE_ST"/>
    <property type="match status" value="1"/>
</dbReference>
<proteinExistence type="inferred from homology"/>
<gene>
    <name evidence="15" type="ORF">AW171_hschr42275</name>
</gene>
<dbReference type="Pfam" id="PF00069">
    <property type="entry name" value="Pkinase"/>
    <property type="match status" value="1"/>
</dbReference>
<dbReference type="SUPFAM" id="SSF56112">
    <property type="entry name" value="Protein kinase-like (PK-like)"/>
    <property type="match status" value="1"/>
</dbReference>
<dbReference type="Proteomes" id="UP000243052">
    <property type="component" value="Chromosome iv"/>
</dbReference>
<dbReference type="EMBL" id="CP014244">
    <property type="protein sequence ID" value="AMD20383.1"/>
    <property type="molecule type" value="Genomic_DNA"/>
</dbReference>
<organism evidence="15 16">
    <name type="scientific">Eremothecium sinecaudum</name>
    <dbReference type="NCBI Taxonomy" id="45286"/>
    <lineage>
        <taxon>Eukaryota</taxon>
        <taxon>Fungi</taxon>
        <taxon>Dikarya</taxon>
        <taxon>Ascomycota</taxon>
        <taxon>Saccharomycotina</taxon>
        <taxon>Saccharomycetes</taxon>
        <taxon>Saccharomycetales</taxon>
        <taxon>Saccharomycetaceae</taxon>
        <taxon>Eremothecium</taxon>
    </lineage>
</organism>
<keyword evidence="16" id="KW-1185">Reference proteome</keyword>
<dbReference type="GO" id="GO:0009891">
    <property type="term" value="P:positive regulation of biosynthetic process"/>
    <property type="evidence" value="ECO:0007669"/>
    <property type="project" value="UniProtKB-ARBA"/>
</dbReference>